<dbReference type="KEGG" id="vg:77944089"/>
<evidence type="ECO:0000313" key="2">
    <source>
        <dbReference type="Proteomes" id="UP000827517"/>
    </source>
</evidence>
<sequence length="152" mass="17158">MKEKYEGILGVVLPVPYLRDSNTIVTALFIVAEGSLIKSADIGFAINNNNEPNIKLTTKPIEKSIEELLEGWVPSGRCGELDYFQDQLDELHWLGYAYIMKALPSNYTGKLPLVIMSHPMYANLDTWEEISTEALVREINDRIAVAEVENDR</sequence>
<evidence type="ECO:0000313" key="1">
    <source>
        <dbReference type="EMBL" id="QZA70684.1"/>
    </source>
</evidence>
<proteinExistence type="predicted"/>
<dbReference type="EMBL" id="MZ501267">
    <property type="protein sequence ID" value="QZA70684.1"/>
    <property type="molecule type" value="Genomic_DNA"/>
</dbReference>
<protein>
    <submittedName>
        <fullName evidence="1">Uncharacterized protein</fullName>
    </submittedName>
</protein>
<dbReference type="Proteomes" id="UP000827517">
    <property type="component" value="Segment"/>
</dbReference>
<keyword evidence="2" id="KW-1185">Reference proteome</keyword>
<name>A0AAE7X0Q8_9CAUD</name>
<organism evidence="1 2">
    <name type="scientific">Erwinia phage AH04</name>
    <dbReference type="NCBI Taxonomy" id="2869569"/>
    <lineage>
        <taxon>Viruses</taxon>
        <taxon>Duplodnaviria</taxon>
        <taxon>Heunggongvirae</taxon>
        <taxon>Uroviricota</taxon>
        <taxon>Caudoviricetes</taxon>
        <taxon>Chimalliviridae</taxon>
        <taxon>Meadowvirus</taxon>
        <taxon>Meadowvirus AH04</taxon>
    </lineage>
</organism>
<dbReference type="RefSeq" id="YP_010667963.1">
    <property type="nucleotide sequence ID" value="NC_070952.1"/>
</dbReference>
<accession>A0AAE7X0Q8</accession>
<dbReference type="GeneID" id="77944089"/>
<reference evidence="1" key="1">
    <citation type="submission" date="2021-07" db="EMBL/GenBank/DDBJ databases">
        <authorList>
            <person name="Roth S.J."/>
            <person name="Krukonis G.P."/>
            <person name="Delesalle V.A."/>
        </authorList>
    </citation>
    <scope>NUCLEOTIDE SEQUENCE</scope>
</reference>
<gene>
    <name evidence="1" type="primary">209</name>
    <name evidence="1" type="ORF">AH04_209</name>
</gene>